<organism evidence="1 2">
    <name type="scientific">Leersia perrieri</name>
    <dbReference type="NCBI Taxonomy" id="77586"/>
    <lineage>
        <taxon>Eukaryota</taxon>
        <taxon>Viridiplantae</taxon>
        <taxon>Streptophyta</taxon>
        <taxon>Embryophyta</taxon>
        <taxon>Tracheophyta</taxon>
        <taxon>Spermatophyta</taxon>
        <taxon>Magnoliopsida</taxon>
        <taxon>Liliopsida</taxon>
        <taxon>Poales</taxon>
        <taxon>Poaceae</taxon>
        <taxon>BOP clade</taxon>
        <taxon>Oryzoideae</taxon>
        <taxon>Oryzeae</taxon>
        <taxon>Oryzinae</taxon>
        <taxon>Leersia</taxon>
    </lineage>
</organism>
<sequence length="229" mass="25193">MVSEFDDTPWPALSPKTLTVAHPVASDGVITSLKTTTYEINASDAQNELVVADYNESRFYKSSEAAVLSTKKPILNKVQWNLTVPTIHEYSQGNWRVLLSTLLGILGLSPLWIDLLEYQTAKPPSLLFPLYLNLSHGSGRRGWAWSGRPPALELAVPSDGLEPVPPPNVLDGVAALPCRWQRTTLRPLMSSLALLVLAFAGPDERRKLPPQARWALPPELQIWKAGRGG</sequence>
<keyword evidence="2" id="KW-1185">Reference proteome</keyword>
<dbReference type="HOGENOM" id="CLU_1211311_0_0_1"/>
<reference evidence="1" key="3">
    <citation type="submission" date="2015-04" db="UniProtKB">
        <authorList>
            <consortium name="EnsemblPlants"/>
        </authorList>
    </citation>
    <scope>IDENTIFICATION</scope>
</reference>
<reference evidence="1 2" key="1">
    <citation type="submission" date="2012-08" db="EMBL/GenBank/DDBJ databases">
        <title>Oryza genome evolution.</title>
        <authorList>
            <person name="Wing R.A."/>
        </authorList>
    </citation>
    <scope>NUCLEOTIDE SEQUENCE</scope>
</reference>
<dbReference type="Gramene" id="LPERR01G12010.1">
    <property type="protein sequence ID" value="LPERR01G12010.1"/>
    <property type="gene ID" value="LPERR01G12010"/>
</dbReference>
<dbReference type="EnsemblPlants" id="LPERR01G12010.1">
    <property type="protein sequence ID" value="LPERR01G12010.1"/>
    <property type="gene ID" value="LPERR01G12010"/>
</dbReference>
<dbReference type="AlphaFoldDB" id="A0A0D9V075"/>
<protein>
    <submittedName>
        <fullName evidence="1">Uncharacterized protein</fullName>
    </submittedName>
</protein>
<reference evidence="2" key="2">
    <citation type="submission" date="2013-12" db="EMBL/GenBank/DDBJ databases">
        <authorList>
            <person name="Yu Y."/>
            <person name="Lee S."/>
            <person name="de Baynast K."/>
            <person name="Wissotski M."/>
            <person name="Liu L."/>
            <person name="Talag J."/>
            <person name="Goicoechea J."/>
            <person name="Angelova A."/>
            <person name="Jetty R."/>
            <person name="Kudrna D."/>
            <person name="Golser W."/>
            <person name="Rivera L."/>
            <person name="Zhang J."/>
            <person name="Wing R."/>
        </authorList>
    </citation>
    <scope>NUCLEOTIDE SEQUENCE</scope>
</reference>
<evidence type="ECO:0000313" key="1">
    <source>
        <dbReference type="EnsemblPlants" id="LPERR01G12010.1"/>
    </source>
</evidence>
<proteinExistence type="predicted"/>
<accession>A0A0D9V075</accession>
<name>A0A0D9V075_9ORYZ</name>
<dbReference type="Proteomes" id="UP000032180">
    <property type="component" value="Chromosome 1"/>
</dbReference>
<evidence type="ECO:0000313" key="2">
    <source>
        <dbReference type="Proteomes" id="UP000032180"/>
    </source>
</evidence>